<name>A0A815LLL0_9BILA</name>
<dbReference type="AlphaFoldDB" id="A0A815LLL0"/>
<protein>
    <recommendedName>
        <fullName evidence="1">Aldehyde dehydrogenase domain-containing protein</fullName>
    </recommendedName>
</protein>
<proteinExistence type="predicted"/>
<gene>
    <name evidence="2" type="ORF">SEV965_LOCUS31613</name>
</gene>
<comment type="caution">
    <text evidence="2">The sequence shown here is derived from an EMBL/GenBank/DDBJ whole genome shotgun (WGS) entry which is preliminary data.</text>
</comment>
<dbReference type="SUPFAM" id="SSF53720">
    <property type="entry name" value="ALDH-like"/>
    <property type="match status" value="4"/>
</dbReference>
<feature type="domain" description="Aldehyde dehydrogenase" evidence="1">
    <location>
        <begin position="5"/>
        <end position="66"/>
    </location>
</feature>
<dbReference type="InterPro" id="IPR016163">
    <property type="entry name" value="Ald_DH_C"/>
</dbReference>
<feature type="domain" description="Aldehyde dehydrogenase" evidence="1">
    <location>
        <begin position="164"/>
        <end position="199"/>
    </location>
</feature>
<sequence>MLIALRPTEQTPLSVLYCAALIKETNFPPGVVNIILGDGPECGHAIVVHAHIDKVPCTSSVEFGDKLECGSERFDNKDYFIKATIFSDVKDDMQITCEESDLDKPIEAAEKGFQYDSPWRKLDSAARAQLICKLADLVLRAVDYLAVKMFTLLQNSHTQLETILECIQPGKKDGDKGYFIRPTIFTNVKDDMKVAREELIVLKPTEQTTLSALYCAALMKETGFPPGVVNIIPGDGPECGYAIAVHAHIDKVACTSPVEFGDKLECGSERVGNKDYFIKATIFSDVKDDMQITREESNVDKATEAAEKDFQYYSPWRKLDPAVRAQLIRKLADLLLRIKLETLSSEKLLQESYCEILGAAVSLDYHAEWTDEITGETFPLESSIFITYIRHESVRIYEQIISWSVQTFNK</sequence>
<dbReference type="PANTHER" id="PTHR11699">
    <property type="entry name" value="ALDEHYDE DEHYDROGENASE-RELATED"/>
    <property type="match status" value="1"/>
</dbReference>
<feature type="domain" description="Aldehyde dehydrogenase" evidence="1">
    <location>
        <begin position="200"/>
        <end position="263"/>
    </location>
</feature>
<dbReference type="Gene3D" id="3.40.605.10">
    <property type="entry name" value="Aldehyde Dehydrogenase, Chain A, domain 1"/>
    <property type="match status" value="3"/>
</dbReference>
<dbReference type="Pfam" id="PF00171">
    <property type="entry name" value="Aldedh"/>
    <property type="match status" value="4"/>
</dbReference>
<dbReference type="GO" id="GO:0016620">
    <property type="term" value="F:oxidoreductase activity, acting on the aldehyde or oxo group of donors, NAD or NADP as acceptor"/>
    <property type="evidence" value="ECO:0007669"/>
    <property type="project" value="InterPro"/>
</dbReference>
<accession>A0A815LLL0</accession>
<dbReference type="InterPro" id="IPR016162">
    <property type="entry name" value="Ald_DH_N"/>
</dbReference>
<evidence type="ECO:0000313" key="2">
    <source>
        <dbReference type="EMBL" id="CAF1404865.1"/>
    </source>
</evidence>
<dbReference type="Gene3D" id="3.40.309.10">
    <property type="entry name" value="Aldehyde Dehydrogenase, Chain A, domain 2"/>
    <property type="match status" value="1"/>
</dbReference>
<organism evidence="2 3">
    <name type="scientific">Rotaria sordida</name>
    <dbReference type="NCBI Taxonomy" id="392033"/>
    <lineage>
        <taxon>Eukaryota</taxon>
        <taxon>Metazoa</taxon>
        <taxon>Spiralia</taxon>
        <taxon>Gnathifera</taxon>
        <taxon>Rotifera</taxon>
        <taxon>Eurotatoria</taxon>
        <taxon>Bdelloidea</taxon>
        <taxon>Philodinida</taxon>
        <taxon>Philodinidae</taxon>
        <taxon>Rotaria</taxon>
    </lineage>
</organism>
<dbReference type="InterPro" id="IPR015590">
    <property type="entry name" value="Aldehyde_DH_dom"/>
</dbReference>
<evidence type="ECO:0000259" key="1">
    <source>
        <dbReference type="Pfam" id="PF00171"/>
    </source>
</evidence>
<reference evidence="2" key="1">
    <citation type="submission" date="2021-02" db="EMBL/GenBank/DDBJ databases">
        <authorList>
            <person name="Nowell W R."/>
        </authorList>
    </citation>
    <scope>NUCLEOTIDE SEQUENCE</scope>
</reference>
<dbReference type="InterPro" id="IPR016161">
    <property type="entry name" value="Ald_DH/histidinol_DH"/>
</dbReference>
<feature type="domain" description="Aldehyde dehydrogenase" evidence="1">
    <location>
        <begin position="296"/>
        <end position="403"/>
    </location>
</feature>
<evidence type="ECO:0000313" key="3">
    <source>
        <dbReference type="Proteomes" id="UP000663889"/>
    </source>
</evidence>
<dbReference type="Proteomes" id="UP000663889">
    <property type="component" value="Unassembled WGS sequence"/>
</dbReference>
<dbReference type="EMBL" id="CAJNOU010003699">
    <property type="protein sequence ID" value="CAF1404865.1"/>
    <property type="molecule type" value="Genomic_DNA"/>
</dbReference>